<evidence type="ECO:0000256" key="1">
    <source>
        <dbReference type="SAM" id="MobiDB-lite"/>
    </source>
</evidence>
<dbReference type="OrthoDB" id="9998377at2"/>
<organism evidence="2 3">
    <name type="scientific">Thermomonospora echinospora</name>
    <dbReference type="NCBI Taxonomy" id="1992"/>
    <lineage>
        <taxon>Bacteria</taxon>
        <taxon>Bacillati</taxon>
        <taxon>Actinomycetota</taxon>
        <taxon>Actinomycetes</taxon>
        <taxon>Streptosporangiales</taxon>
        <taxon>Thermomonosporaceae</taxon>
        <taxon>Thermomonospora</taxon>
    </lineage>
</organism>
<name>A0A1H6DC88_9ACTN</name>
<protein>
    <submittedName>
        <fullName evidence="2">Uncharacterized protein</fullName>
    </submittedName>
</protein>
<dbReference type="Proteomes" id="UP000236723">
    <property type="component" value="Unassembled WGS sequence"/>
</dbReference>
<dbReference type="RefSeq" id="WP_103941591.1">
    <property type="nucleotide sequence ID" value="NZ_FNVO01000015.1"/>
</dbReference>
<gene>
    <name evidence="2" type="ORF">SAMN04489712_1155</name>
</gene>
<dbReference type="EMBL" id="FNVO01000015">
    <property type="protein sequence ID" value="SEG82295.1"/>
    <property type="molecule type" value="Genomic_DNA"/>
</dbReference>
<proteinExistence type="predicted"/>
<reference evidence="3" key="1">
    <citation type="submission" date="2016-10" db="EMBL/GenBank/DDBJ databases">
        <authorList>
            <person name="Varghese N."/>
            <person name="Submissions S."/>
        </authorList>
    </citation>
    <scope>NUCLEOTIDE SEQUENCE [LARGE SCALE GENOMIC DNA]</scope>
    <source>
        <strain evidence="3">DSM 43163</strain>
    </source>
</reference>
<evidence type="ECO:0000313" key="3">
    <source>
        <dbReference type="Proteomes" id="UP000236723"/>
    </source>
</evidence>
<sequence>MRAESADRVPLTRELWGAVLAGLHSDHPAVRDRVYAAVLAIGPREWDEDLETPGALVRRLADIGTPGPRPATAQAAWISGGTAPSARDTSASPSEDCDGLTAVHRDDGRLRR</sequence>
<dbReference type="AlphaFoldDB" id="A0A1H6DC88"/>
<keyword evidence="3" id="KW-1185">Reference proteome</keyword>
<feature type="region of interest" description="Disordered" evidence="1">
    <location>
        <begin position="79"/>
        <end position="112"/>
    </location>
</feature>
<feature type="compositionally biased region" description="Basic and acidic residues" evidence="1">
    <location>
        <begin position="103"/>
        <end position="112"/>
    </location>
</feature>
<accession>A0A1H6DC88</accession>
<evidence type="ECO:0000313" key="2">
    <source>
        <dbReference type="EMBL" id="SEG82295.1"/>
    </source>
</evidence>